<dbReference type="OrthoDB" id="2275837at2759"/>
<keyword evidence="3" id="KW-1185">Reference proteome</keyword>
<evidence type="ECO:0000256" key="1">
    <source>
        <dbReference type="SAM" id="SignalP"/>
    </source>
</evidence>
<reference evidence="2" key="1">
    <citation type="journal article" date="2020" name="Microb. Genom.">
        <title>Genetic diversity of clinical and environmental Mucorales isolates obtained from an investigation of mucormycosis cases among solid organ transplant recipients.</title>
        <authorList>
            <person name="Nguyen M.H."/>
            <person name="Kaul D."/>
            <person name="Muto C."/>
            <person name="Cheng S.J."/>
            <person name="Richter R.A."/>
            <person name="Bruno V.M."/>
            <person name="Liu G."/>
            <person name="Beyhan S."/>
            <person name="Sundermann A.J."/>
            <person name="Mounaud S."/>
            <person name="Pasculle A.W."/>
            <person name="Nierman W.C."/>
            <person name="Driscoll E."/>
            <person name="Cumbie R."/>
            <person name="Clancy C.J."/>
            <person name="Dupont C.L."/>
        </authorList>
    </citation>
    <scope>NUCLEOTIDE SEQUENCE</scope>
    <source>
        <strain evidence="2">GL11</strain>
    </source>
</reference>
<name>A0A9P6XHB1_RHIOR</name>
<sequence length="268" mass="30865">MANINFISLILSLIGLGTSTESDTTTNNNESSCSFLSASTCIVDPSNDEEKWLMKNNLKNDGMAHNWLNQLSSATLCQILTSAITDYPQIADYIQSYYYVERQPRREWVSELVSLTKRAKEIAHSLDRCRISDQFSRASEVADSLHLLLRQFTQDVSVHGPSQVALFGLILLAQESLNTPAEVRQQIFSHDKFGRVLILEMASVLKNFKLPLLPNEDWYQIASQKQDWLATLERVCLKMARYDITWEYRKEYQDVPIIASRYYKHYVH</sequence>
<accession>A0A9P6XHB1</accession>
<keyword evidence="1" id="KW-0732">Signal</keyword>
<comment type="caution">
    <text evidence="2">The sequence shown here is derived from an EMBL/GenBank/DDBJ whole genome shotgun (WGS) entry which is preliminary data.</text>
</comment>
<proteinExistence type="predicted"/>
<feature type="chain" id="PRO_5040180918" evidence="1">
    <location>
        <begin position="20"/>
        <end position="268"/>
    </location>
</feature>
<protein>
    <submittedName>
        <fullName evidence="2">Uncharacterized protein</fullName>
    </submittedName>
</protein>
<organism evidence="2 3">
    <name type="scientific">Rhizopus oryzae</name>
    <name type="common">Mucormycosis agent</name>
    <name type="synonym">Rhizopus arrhizus var. delemar</name>
    <dbReference type="NCBI Taxonomy" id="64495"/>
    <lineage>
        <taxon>Eukaryota</taxon>
        <taxon>Fungi</taxon>
        <taxon>Fungi incertae sedis</taxon>
        <taxon>Mucoromycota</taxon>
        <taxon>Mucoromycotina</taxon>
        <taxon>Mucoromycetes</taxon>
        <taxon>Mucorales</taxon>
        <taxon>Mucorineae</taxon>
        <taxon>Rhizopodaceae</taxon>
        <taxon>Rhizopus</taxon>
    </lineage>
</organism>
<evidence type="ECO:0000313" key="3">
    <source>
        <dbReference type="Proteomes" id="UP000716291"/>
    </source>
</evidence>
<dbReference type="Proteomes" id="UP000716291">
    <property type="component" value="Unassembled WGS sequence"/>
</dbReference>
<evidence type="ECO:0000313" key="2">
    <source>
        <dbReference type="EMBL" id="KAG1313717.1"/>
    </source>
</evidence>
<gene>
    <name evidence="2" type="ORF">G6F64_002033</name>
</gene>
<dbReference type="AlphaFoldDB" id="A0A9P6XHB1"/>
<feature type="signal peptide" evidence="1">
    <location>
        <begin position="1"/>
        <end position="19"/>
    </location>
</feature>
<dbReference type="EMBL" id="JAANQT010000169">
    <property type="protein sequence ID" value="KAG1313717.1"/>
    <property type="molecule type" value="Genomic_DNA"/>
</dbReference>